<dbReference type="CDD" id="cd00293">
    <property type="entry name" value="USP-like"/>
    <property type="match status" value="1"/>
</dbReference>
<proteinExistence type="inferred from homology"/>
<comment type="similarity">
    <text evidence="1">Belongs to the universal stress protein A family.</text>
</comment>
<dbReference type="Gene3D" id="3.40.50.12370">
    <property type="match status" value="1"/>
</dbReference>
<sequence>MESLRSILVHLDGSTHAEARLQFAHRLASACQAALTALFAVAPQFLPLHPLRADTFSSRMPRGVDAAHRAHALALFERARSWGGTALAWQELDDEAVVESFARRALAADLLVLGQRDPLDSSGFDVPGDLTEAVIIASGRPSLVVPFAGVAAPIPQTVLVAWKSTPESARALSASLPLLRGAAKVHLVCAEDNVDETHSAPVELIPYLRLHGIEHVHEHRRLGDKDAGREILSLAGETAADLIVMGCYGHGRARELVLGGASRTVLESMRVPVLMSH</sequence>
<dbReference type="EMBL" id="JAVDRF010000004">
    <property type="protein sequence ID" value="MDR6536775.1"/>
    <property type="molecule type" value="Genomic_DNA"/>
</dbReference>
<dbReference type="RefSeq" id="WP_309902065.1">
    <property type="nucleotide sequence ID" value="NZ_JAVDRF010000004.1"/>
</dbReference>
<dbReference type="PANTHER" id="PTHR46268:SF15">
    <property type="entry name" value="UNIVERSAL STRESS PROTEIN HP_0031"/>
    <property type="match status" value="1"/>
</dbReference>
<dbReference type="PRINTS" id="PR01438">
    <property type="entry name" value="UNVRSLSTRESS"/>
</dbReference>
<dbReference type="SUPFAM" id="SSF52402">
    <property type="entry name" value="Adenine nucleotide alpha hydrolases-like"/>
    <property type="match status" value="2"/>
</dbReference>
<evidence type="ECO:0000313" key="4">
    <source>
        <dbReference type="Proteomes" id="UP001184230"/>
    </source>
</evidence>
<feature type="domain" description="UspA" evidence="2">
    <location>
        <begin position="197"/>
        <end position="275"/>
    </location>
</feature>
<dbReference type="Proteomes" id="UP001184230">
    <property type="component" value="Unassembled WGS sequence"/>
</dbReference>
<evidence type="ECO:0000256" key="1">
    <source>
        <dbReference type="ARBA" id="ARBA00008791"/>
    </source>
</evidence>
<dbReference type="PANTHER" id="PTHR46268">
    <property type="entry name" value="STRESS RESPONSE PROTEIN NHAX"/>
    <property type="match status" value="1"/>
</dbReference>
<dbReference type="InterPro" id="IPR006016">
    <property type="entry name" value="UspA"/>
</dbReference>
<keyword evidence="4" id="KW-1185">Reference proteome</keyword>
<comment type="caution">
    <text evidence="3">The sequence shown here is derived from an EMBL/GenBank/DDBJ whole genome shotgun (WGS) entry which is preliminary data.</text>
</comment>
<protein>
    <submittedName>
        <fullName evidence="3">Nucleotide-binding universal stress UspA family protein</fullName>
    </submittedName>
</protein>
<evidence type="ECO:0000259" key="2">
    <source>
        <dbReference type="Pfam" id="PF00582"/>
    </source>
</evidence>
<evidence type="ECO:0000313" key="3">
    <source>
        <dbReference type="EMBL" id="MDR6536775.1"/>
    </source>
</evidence>
<accession>A0ABU1NFI9</accession>
<gene>
    <name evidence="3" type="ORF">J2739_002548</name>
</gene>
<dbReference type="Pfam" id="PF00582">
    <property type="entry name" value="Usp"/>
    <property type="match status" value="1"/>
</dbReference>
<organism evidence="3 4">
    <name type="scientific">Variovorax soli</name>
    <dbReference type="NCBI Taxonomy" id="376815"/>
    <lineage>
        <taxon>Bacteria</taxon>
        <taxon>Pseudomonadati</taxon>
        <taxon>Pseudomonadota</taxon>
        <taxon>Betaproteobacteria</taxon>
        <taxon>Burkholderiales</taxon>
        <taxon>Comamonadaceae</taxon>
        <taxon>Variovorax</taxon>
    </lineage>
</organism>
<reference evidence="3 4" key="1">
    <citation type="submission" date="2023-07" db="EMBL/GenBank/DDBJ databases">
        <title>Sorghum-associated microbial communities from plants grown in Nebraska, USA.</title>
        <authorList>
            <person name="Schachtman D."/>
        </authorList>
    </citation>
    <scope>NUCLEOTIDE SEQUENCE [LARGE SCALE GENOMIC DNA]</scope>
    <source>
        <strain evidence="3 4">DS1781</strain>
    </source>
</reference>
<name>A0ABU1NFI9_9BURK</name>
<dbReference type="InterPro" id="IPR006015">
    <property type="entry name" value="Universal_stress_UspA"/>
</dbReference>